<dbReference type="EMBL" id="JBHTAG010000003">
    <property type="protein sequence ID" value="MFC7098211.1"/>
    <property type="molecule type" value="Genomic_DNA"/>
</dbReference>
<dbReference type="PANTHER" id="PTHR42770:SF11">
    <property type="entry name" value="INNER MEMBRANE TRANSPORT PROTEIN YBAT"/>
    <property type="match status" value="1"/>
</dbReference>
<feature type="transmembrane region" description="Helical" evidence="6">
    <location>
        <begin position="163"/>
        <end position="183"/>
    </location>
</feature>
<dbReference type="AlphaFoldDB" id="A0ABD5X0T2"/>
<comment type="caution">
    <text evidence="7">The sequence shown here is derived from an EMBL/GenBank/DDBJ whole genome shotgun (WGS) entry which is preliminary data.</text>
</comment>
<feature type="transmembrane region" description="Helical" evidence="6">
    <location>
        <begin position="12"/>
        <end position="38"/>
    </location>
</feature>
<feature type="transmembrane region" description="Helical" evidence="6">
    <location>
        <begin position="388"/>
        <end position="407"/>
    </location>
</feature>
<feature type="transmembrane region" description="Helical" evidence="6">
    <location>
        <begin position="195"/>
        <end position="215"/>
    </location>
</feature>
<dbReference type="InterPro" id="IPR050367">
    <property type="entry name" value="APC_superfamily"/>
</dbReference>
<dbReference type="GeneID" id="79270866"/>
<evidence type="ECO:0000256" key="5">
    <source>
        <dbReference type="ARBA" id="ARBA00023136"/>
    </source>
</evidence>
<name>A0ABD5X0T2_9EURY</name>
<feature type="transmembrane region" description="Helical" evidence="6">
    <location>
        <begin position="335"/>
        <end position="352"/>
    </location>
</feature>
<comment type="subcellular location">
    <subcellularLocation>
        <location evidence="1">Cell membrane</location>
        <topology evidence="1">Multi-pass membrane protein</topology>
    </subcellularLocation>
</comment>
<evidence type="ECO:0000256" key="3">
    <source>
        <dbReference type="ARBA" id="ARBA00022692"/>
    </source>
</evidence>
<dbReference type="InterPro" id="IPR002293">
    <property type="entry name" value="AA/rel_permease1"/>
</dbReference>
<evidence type="ECO:0000256" key="1">
    <source>
        <dbReference type="ARBA" id="ARBA00004651"/>
    </source>
</evidence>
<organism evidence="7 8">
    <name type="scientific">Halobaculum marinum</name>
    <dbReference type="NCBI Taxonomy" id="3031996"/>
    <lineage>
        <taxon>Archaea</taxon>
        <taxon>Methanobacteriati</taxon>
        <taxon>Methanobacteriota</taxon>
        <taxon>Stenosarchaea group</taxon>
        <taxon>Halobacteria</taxon>
        <taxon>Halobacteriales</taxon>
        <taxon>Haloferacaceae</taxon>
        <taxon>Halobaculum</taxon>
    </lineage>
</organism>
<feature type="transmembrane region" description="Helical" evidence="6">
    <location>
        <begin position="236"/>
        <end position="259"/>
    </location>
</feature>
<sequence length="453" mass="46619">MGETSDDGRLGLFGAVSISVGGMIGGGVFAVLGVVATIAGAASWAAFTLASLVSLCVAYSYLKLNAMGDNRGGSVSQLEEYLDDASVAGMVGWTLLVGYVGAMAMYAYAFGSFSVALTPPSLVDAVPLGEGLLRPVFSVLAVVLFVVLNVLGARATGLSEEVLVVAKVAVLLAFGGLGLWYGVQQGSMEYGFEQIRSVTPVVMATAVSFVSFQGWQLLMYDQDSIRDVETTLPRAIYASILITILVDGLIAVVVTSLAAPDVIQQHPERALALAVEPVVGGIGFTVVAVAALFSTGSAINGTLFSAANFAKGMVGDGLLPDETGRASADGAPQRTVLLLGVVAAVFTAYGSLDAITSFGSLAFMSVFGAMCALAVSERDHESVHPLPPAVGAVGCAAFAVLLGVHLWNAERGTFWAVLLLAVAVHAVELLYFERESIVDGVEHAEDLLVPGSG</sequence>
<dbReference type="Pfam" id="PF13520">
    <property type="entry name" value="AA_permease_2"/>
    <property type="match status" value="1"/>
</dbReference>
<feature type="transmembrane region" description="Helical" evidence="6">
    <location>
        <begin position="271"/>
        <end position="293"/>
    </location>
</feature>
<evidence type="ECO:0000256" key="6">
    <source>
        <dbReference type="SAM" id="Phobius"/>
    </source>
</evidence>
<evidence type="ECO:0000256" key="4">
    <source>
        <dbReference type="ARBA" id="ARBA00022989"/>
    </source>
</evidence>
<keyword evidence="4 6" id="KW-1133">Transmembrane helix</keyword>
<gene>
    <name evidence="7" type="ORF">ACFQKD_12945</name>
</gene>
<dbReference type="GO" id="GO:0005886">
    <property type="term" value="C:plasma membrane"/>
    <property type="evidence" value="ECO:0007669"/>
    <property type="project" value="UniProtKB-SubCell"/>
</dbReference>
<dbReference type="PIRSF" id="PIRSF006060">
    <property type="entry name" value="AA_transporter"/>
    <property type="match status" value="1"/>
</dbReference>
<protein>
    <submittedName>
        <fullName evidence="7">APC family permease</fullName>
    </submittedName>
</protein>
<reference evidence="7 8" key="1">
    <citation type="journal article" date="2019" name="Int. J. Syst. Evol. Microbiol.">
        <title>The Global Catalogue of Microorganisms (GCM) 10K type strain sequencing project: providing services to taxonomists for standard genome sequencing and annotation.</title>
        <authorList>
            <consortium name="The Broad Institute Genomics Platform"/>
            <consortium name="The Broad Institute Genome Sequencing Center for Infectious Disease"/>
            <person name="Wu L."/>
            <person name="Ma J."/>
        </authorList>
    </citation>
    <scope>NUCLEOTIDE SEQUENCE [LARGE SCALE GENOMIC DNA]</scope>
    <source>
        <strain evidence="7 8">DT55</strain>
    </source>
</reference>
<feature type="transmembrane region" description="Helical" evidence="6">
    <location>
        <begin position="44"/>
        <end position="64"/>
    </location>
</feature>
<keyword evidence="2" id="KW-1003">Cell membrane</keyword>
<feature type="transmembrane region" description="Helical" evidence="6">
    <location>
        <begin position="85"/>
        <end position="111"/>
    </location>
</feature>
<evidence type="ECO:0000313" key="8">
    <source>
        <dbReference type="Proteomes" id="UP001596388"/>
    </source>
</evidence>
<feature type="transmembrane region" description="Helical" evidence="6">
    <location>
        <begin position="413"/>
        <end position="432"/>
    </location>
</feature>
<proteinExistence type="predicted"/>
<keyword evidence="3 6" id="KW-0812">Transmembrane</keyword>
<keyword evidence="8" id="KW-1185">Reference proteome</keyword>
<keyword evidence="5 6" id="KW-0472">Membrane</keyword>
<dbReference type="RefSeq" id="WP_276237287.1">
    <property type="nucleotide sequence ID" value="NZ_CP119989.1"/>
</dbReference>
<dbReference type="Proteomes" id="UP001596388">
    <property type="component" value="Unassembled WGS sequence"/>
</dbReference>
<evidence type="ECO:0000256" key="2">
    <source>
        <dbReference type="ARBA" id="ARBA00022475"/>
    </source>
</evidence>
<evidence type="ECO:0000313" key="7">
    <source>
        <dbReference type="EMBL" id="MFC7098211.1"/>
    </source>
</evidence>
<dbReference type="Gene3D" id="1.20.1740.10">
    <property type="entry name" value="Amino acid/polyamine transporter I"/>
    <property type="match status" value="1"/>
</dbReference>
<accession>A0ABD5X0T2</accession>
<feature type="transmembrane region" description="Helical" evidence="6">
    <location>
        <begin position="131"/>
        <end position="151"/>
    </location>
</feature>
<dbReference type="PANTHER" id="PTHR42770">
    <property type="entry name" value="AMINO ACID TRANSPORTER-RELATED"/>
    <property type="match status" value="1"/>
</dbReference>